<dbReference type="EMBL" id="JAPWTJ010000070">
    <property type="protein sequence ID" value="KAJ8983556.1"/>
    <property type="molecule type" value="Genomic_DNA"/>
</dbReference>
<evidence type="ECO:0000256" key="2">
    <source>
        <dbReference type="ARBA" id="ARBA00023180"/>
    </source>
</evidence>
<gene>
    <name evidence="4" type="ORF">NQ317_006601</name>
</gene>
<keyword evidence="1 3" id="KW-0732">Signal</keyword>
<evidence type="ECO:0000256" key="3">
    <source>
        <dbReference type="SAM" id="SignalP"/>
    </source>
</evidence>
<comment type="caution">
    <text evidence="4">The sequence shown here is derived from an EMBL/GenBank/DDBJ whole genome shotgun (WGS) entry which is preliminary data.</text>
</comment>
<dbReference type="InterPro" id="IPR031424">
    <property type="entry name" value="QVR-like"/>
</dbReference>
<proteinExistence type="predicted"/>
<keyword evidence="5" id="KW-1185">Reference proteome</keyword>
<dbReference type="Pfam" id="PF17064">
    <property type="entry name" value="QVR"/>
    <property type="match status" value="1"/>
</dbReference>
<reference evidence="4" key="1">
    <citation type="journal article" date="2023" name="Insect Mol. Biol.">
        <title>Genome sequencing provides insights into the evolution of gene families encoding plant cell wall-degrading enzymes in longhorned beetles.</title>
        <authorList>
            <person name="Shin N.R."/>
            <person name="Okamura Y."/>
            <person name="Kirsch R."/>
            <person name="Pauchet Y."/>
        </authorList>
    </citation>
    <scope>NUCLEOTIDE SEQUENCE</scope>
    <source>
        <strain evidence="4">MMC_N1</strain>
    </source>
</reference>
<protein>
    <recommendedName>
        <fullName evidence="6">Protein quiver</fullName>
    </recommendedName>
</protein>
<dbReference type="Proteomes" id="UP001162164">
    <property type="component" value="Unassembled WGS sequence"/>
</dbReference>
<feature type="signal peptide" evidence="3">
    <location>
        <begin position="1"/>
        <end position="20"/>
    </location>
</feature>
<accession>A0ABQ9JZ10</accession>
<keyword evidence="2" id="KW-0325">Glycoprotein</keyword>
<evidence type="ECO:0008006" key="6">
    <source>
        <dbReference type="Google" id="ProtNLM"/>
    </source>
</evidence>
<evidence type="ECO:0000256" key="1">
    <source>
        <dbReference type="ARBA" id="ARBA00022729"/>
    </source>
</evidence>
<evidence type="ECO:0000313" key="4">
    <source>
        <dbReference type="EMBL" id="KAJ8983556.1"/>
    </source>
</evidence>
<feature type="chain" id="PRO_5046460112" description="Protein quiver" evidence="3">
    <location>
        <begin position="21"/>
        <end position="170"/>
    </location>
</feature>
<sequence>MASFIPLVLALLLAVDAAFGLICYKCNSKDSSRCKWGLTSLHLRYRDLHQHWIIGQHRRSQMLQDLSHKVIFVTRAVDKDGSEYIARGCLPPATIGCGAIASAVGWVGSQTGNDADSLQNLNCDTCDQDKCNSAQKNYRIYLHRPRIGCHSIPLLKCNYNSSIYVTFVHI</sequence>
<organism evidence="4 5">
    <name type="scientific">Molorchus minor</name>
    <dbReference type="NCBI Taxonomy" id="1323400"/>
    <lineage>
        <taxon>Eukaryota</taxon>
        <taxon>Metazoa</taxon>
        <taxon>Ecdysozoa</taxon>
        <taxon>Arthropoda</taxon>
        <taxon>Hexapoda</taxon>
        <taxon>Insecta</taxon>
        <taxon>Pterygota</taxon>
        <taxon>Neoptera</taxon>
        <taxon>Endopterygota</taxon>
        <taxon>Coleoptera</taxon>
        <taxon>Polyphaga</taxon>
        <taxon>Cucujiformia</taxon>
        <taxon>Chrysomeloidea</taxon>
        <taxon>Cerambycidae</taxon>
        <taxon>Lamiinae</taxon>
        <taxon>Monochamini</taxon>
        <taxon>Molorchus</taxon>
    </lineage>
</organism>
<name>A0ABQ9JZ10_9CUCU</name>
<evidence type="ECO:0000313" key="5">
    <source>
        <dbReference type="Proteomes" id="UP001162164"/>
    </source>
</evidence>